<dbReference type="InterPro" id="IPR011600">
    <property type="entry name" value="Pept_C14_caspase"/>
</dbReference>
<dbReference type="NCBIfam" id="NF047832">
    <property type="entry name" value="caspase_w_EACC1"/>
    <property type="match status" value="1"/>
</dbReference>
<dbReference type="PANTHER" id="PTHR48104">
    <property type="entry name" value="METACASPASE-4"/>
    <property type="match status" value="1"/>
</dbReference>
<keyword evidence="3" id="KW-1185">Reference proteome</keyword>
<evidence type="ECO:0000313" key="2">
    <source>
        <dbReference type="EMBL" id="MBP0904214.1"/>
    </source>
</evidence>
<dbReference type="InterPro" id="IPR050452">
    <property type="entry name" value="Metacaspase"/>
</dbReference>
<dbReference type="PROSITE" id="PS00018">
    <property type="entry name" value="EF_HAND_1"/>
    <property type="match status" value="1"/>
</dbReference>
<dbReference type="Gene3D" id="3.40.50.1460">
    <property type="match status" value="1"/>
</dbReference>
<dbReference type="EMBL" id="JAGJCB010000008">
    <property type="protein sequence ID" value="MBP0904214.1"/>
    <property type="molecule type" value="Genomic_DNA"/>
</dbReference>
<feature type="domain" description="Peptidase C14 caspase" evidence="1">
    <location>
        <begin position="6"/>
        <end position="192"/>
    </location>
</feature>
<reference evidence="2 3" key="1">
    <citation type="submission" date="2021-04" db="EMBL/GenBank/DDBJ databases">
        <title>Mariniflexile gromovii gen. nov., sp. nov., a gliding bacterium isolated from the sea urchin Strongylocentrotus intermedius.</title>
        <authorList>
            <person name="Ko S."/>
            <person name="Le V."/>
            <person name="Ahn C.-Y."/>
            <person name="Oh H.-M."/>
        </authorList>
    </citation>
    <scope>NUCLEOTIDE SEQUENCE [LARGE SCALE GENOMIC DNA]</scope>
    <source>
        <strain evidence="2 3">KCTC 12570</strain>
    </source>
</reference>
<dbReference type="Pfam" id="PF00656">
    <property type="entry name" value="Peptidase_C14"/>
    <property type="match status" value="1"/>
</dbReference>
<evidence type="ECO:0000313" key="3">
    <source>
        <dbReference type="Proteomes" id="UP000670776"/>
    </source>
</evidence>
<dbReference type="SUPFAM" id="SSF52129">
    <property type="entry name" value="Caspase-like"/>
    <property type="match status" value="1"/>
</dbReference>
<evidence type="ECO:0000259" key="1">
    <source>
        <dbReference type="Pfam" id="PF00656"/>
    </source>
</evidence>
<proteinExistence type="predicted"/>
<gene>
    <name evidence="2" type="ORF">J8H85_10270</name>
</gene>
<name>A0ABS4BUF5_9FLAO</name>
<organism evidence="2 3">
    <name type="scientific">Mariniflexile gromovii</name>
    <dbReference type="NCBI Taxonomy" id="362523"/>
    <lineage>
        <taxon>Bacteria</taxon>
        <taxon>Pseudomonadati</taxon>
        <taxon>Bacteroidota</taxon>
        <taxon>Flavobacteriia</taxon>
        <taxon>Flavobacteriales</taxon>
        <taxon>Flavobacteriaceae</taxon>
        <taxon>Mariniflexile</taxon>
    </lineage>
</organism>
<dbReference type="PANTHER" id="PTHR48104:SF30">
    <property type="entry name" value="METACASPASE-1"/>
    <property type="match status" value="1"/>
</dbReference>
<comment type="caution">
    <text evidence="2">The sequence shown here is derived from an EMBL/GenBank/DDBJ whole genome shotgun (WGS) entry which is preliminary data.</text>
</comment>
<protein>
    <submittedName>
        <fullName evidence="2">Caspase family protein</fullName>
    </submittedName>
</protein>
<dbReference type="RefSeq" id="WP_209655111.1">
    <property type="nucleotide sequence ID" value="NZ_JAGJCB010000008.1"/>
</dbReference>
<sequence>MSVTYKAILVGNSEFPEDPHELLKLNGPENDVKLLKQALCNPDKGLFEEDNVTTLINKTSGEILLALDQFFANLTNKDQVLFYYSGHGVQDRMSRLFLCAKNSKKDSLISTTVPDYTLNILFENCQSNKHIIILDCCHSGGFKGGDLPQSLQGEGRFVLTSSSSVELSSDTDAPDSPSPFTKYLSEALLTDSIDANDDGYVSINEVYEYIFPKIYEESKQRPQRKFGDTSGDLPLCKRKISLPINPIKKKGEHRTMNLGDGNPRLNVSEQRIDLLGVERDEKLLDEIVDVFNEGSGDLDWTATCNCDWIEIEKHETYLKLKLSPKEGMNRGSISVKDKNGGGSKTIRVVVEKLKKPAPKPPIPEPNNPSTLPKLLATFQDVKMRHVNQAKSIVDNSEQSGVLQVFSDRIEFAGNFKITIKDIDLLDYYPQDINPGFTFNYMGISGNYDGVEQLMYFYNFSWFGAGQTWKMAEQIHAFIQNKQLKVTNNFKTHINTSPPTQQAPPPPKQNSIYMPGSWNIYIYQFGQQIAYLNLYFNVGGALSGTQQSIDGFSQISGTWGYNAFNNLLTYSVMVTLMNGSVPDQGSVSLHTEPNGNITGTDLLGRQWALQKIGN</sequence>
<accession>A0ABS4BUF5</accession>
<dbReference type="InterPro" id="IPR018247">
    <property type="entry name" value="EF_Hand_1_Ca_BS"/>
</dbReference>
<dbReference type="InterPro" id="IPR029030">
    <property type="entry name" value="Caspase-like_dom_sf"/>
</dbReference>
<dbReference type="Proteomes" id="UP000670776">
    <property type="component" value="Unassembled WGS sequence"/>
</dbReference>